<evidence type="ECO:0000256" key="2">
    <source>
        <dbReference type="ARBA" id="ARBA00022771"/>
    </source>
</evidence>
<evidence type="ECO:0000256" key="4">
    <source>
        <dbReference type="ARBA" id="ARBA00023125"/>
    </source>
</evidence>
<evidence type="ECO:0000256" key="7">
    <source>
        <dbReference type="SAM" id="MobiDB-lite"/>
    </source>
</evidence>
<dbReference type="GO" id="GO:0008270">
    <property type="term" value="F:zinc ion binding"/>
    <property type="evidence" value="ECO:0007669"/>
    <property type="project" value="UniProtKB-KW"/>
</dbReference>
<dbReference type="InterPro" id="IPR026516">
    <property type="entry name" value="THAP1/10"/>
</dbReference>
<reference evidence="9" key="3">
    <citation type="submission" date="2025-09" db="UniProtKB">
        <authorList>
            <consortium name="Ensembl"/>
        </authorList>
    </citation>
    <scope>IDENTIFICATION</scope>
</reference>
<keyword evidence="6" id="KW-0539">Nucleus</keyword>
<keyword evidence="6" id="KW-0804">Transcription</keyword>
<evidence type="ECO:0000313" key="9">
    <source>
        <dbReference type="Ensembl" id="ENSPSNP00000000858.1"/>
    </source>
</evidence>
<dbReference type="PANTHER" id="PTHR46600">
    <property type="entry name" value="THAP DOMAIN-CONTAINING"/>
    <property type="match status" value="1"/>
</dbReference>
<dbReference type="GO" id="GO:0003700">
    <property type="term" value="F:DNA-binding transcription factor activity"/>
    <property type="evidence" value="ECO:0007669"/>
    <property type="project" value="UniProtKB-UniRule"/>
</dbReference>
<comment type="subunit">
    <text evidence="6">Interacts with PAWR. Component of a THAP1/THAP3-HCFC1-OGT complex that contains, either THAP1 or THAP3, HCFC1 and OGT. Interacts with OGT. Interacts (via the HBM) with HCFC1 (via the Kelch-repeat domain); the interaction recruits HCFC1 to the RRM1 promoter.</text>
</comment>
<dbReference type="PROSITE" id="PS50950">
    <property type="entry name" value="ZF_THAP"/>
    <property type="match status" value="1"/>
</dbReference>
<dbReference type="PANTHER" id="PTHR46600:SF11">
    <property type="entry name" value="THAP DOMAIN-CONTAINING PROTEIN 10"/>
    <property type="match status" value="1"/>
</dbReference>
<dbReference type="AlphaFoldDB" id="A0A8C9B1P2"/>
<dbReference type="GO" id="GO:0043565">
    <property type="term" value="F:sequence-specific DNA binding"/>
    <property type="evidence" value="ECO:0007669"/>
    <property type="project" value="UniProtKB-UniRule"/>
</dbReference>
<comment type="subcellular location">
    <subcellularLocation>
        <location evidence="6">Nucleus</location>
        <location evidence="6">Nucleoplasm</location>
    </subcellularLocation>
</comment>
<evidence type="ECO:0000313" key="10">
    <source>
        <dbReference type="Proteomes" id="UP000694554"/>
    </source>
</evidence>
<feature type="domain" description="THAP-type" evidence="8">
    <location>
        <begin position="1"/>
        <end position="90"/>
    </location>
</feature>
<dbReference type="GO" id="GO:0005654">
    <property type="term" value="C:nucleoplasm"/>
    <property type="evidence" value="ECO:0007669"/>
    <property type="project" value="UniProtKB-SubCell"/>
</dbReference>
<gene>
    <name evidence="9" type="primary">THAP10</name>
</gene>
<feature type="region of interest" description="Disordered" evidence="7">
    <location>
        <begin position="92"/>
        <end position="124"/>
    </location>
</feature>
<evidence type="ECO:0000259" key="8">
    <source>
        <dbReference type="PROSITE" id="PS50950"/>
    </source>
</evidence>
<dbReference type="Proteomes" id="UP000694554">
    <property type="component" value="Chromosome 2"/>
</dbReference>
<organism evidence="9 10">
    <name type="scientific">Phocoena sinus</name>
    <name type="common">Vaquita</name>
    <dbReference type="NCBI Taxonomy" id="42100"/>
    <lineage>
        <taxon>Eukaryota</taxon>
        <taxon>Metazoa</taxon>
        <taxon>Chordata</taxon>
        <taxon>Craniata</taxon>
        <taxon>Vertebrata</taxon>
        <taxon>Euteleostomi</taxon>
        <taxon>Mammalia</taxon>
        <taxon>Eutheria</taxon>
        <taxon>Laurasiatheria</taxon>
        <taxon>Artiodactyla</taxon>
        <taxon>Whippomorpha</taxon>
        <taxon>Cetacea</taxon>
        <taxon>Odontoceti</taxon>
        <taxon>Phocoenidae</taxon>
        <taxon>Phocoena</taxon>
    </lineage>
</organism>
<keyword evidence="6" id="KW-0175">Coiled coil</keyword>
<comment type="similarity">
    <text evidence="6">Belongs to the THAP1 family.</text>
</comment>
<reference evidence="9" key="2">
    <citation type="submission" date="2025-08" db="UniProtKB">
        <authorList>
            <consortium name="Ensembl"/>
        </authorList>
    </citation>
    <scope>IDENTIFICATION</scope>
</reference>
<evidence type="ECO:0000256" key="5">
    <source>
        <dbReference type="PROSITE-ProRule" id="PRU00309"/>
    </source>
</evidence>
<reference evidence="9" key="1">
    <citation type="submission" date="2019-08" db="EMBL/GenBank/DDBJ databases">
        <title>Phocoena sinus (Vaquita) genome, mPhoSin1, primary haplotype.</title>
        <authorList>
            <person name="Morin P."/>
            <person name="Mountcastle J."/>
            <person name="Fungtammasan C."/>
            <person name="Rhie A."/>
            <person name="Rojas-Bracho L."/>
            <person name="Smith C.R."/>
            <person name="Taylor B.L."/>
            <person name="Gulland F.M.D."/>
            <person name="Musser W."/>
            <person name="Houck M."/>
            <person name="Haase B."/>
            <person name="Paez S."/>
            <person name="Howe K."/>
            <person name="Torrance J."/>
            <person name="Formenti G."/>
            <person name="Phillippy A."/>
            <person name="Ryder O."/>
            <person name="Jarvis E.D."/>
            <person name="Fedrigo O."/>
        </authorList>
    </citation>
    <scope>NUCLEOTIDE SEQUENCE [LARGE SCALE GENOMIC DNA]</scope>
</reference>
<dbReference type="GO" id="GO:0001935">
    <property type="term" value="P:endothelial cell proliferation"/>
    <property type="evidence" value="ECO:0007669"/>
    <property type="project" value="UniProtKB-UniRule"/>
</dbReference>
<proteinExistence type="inferred from homology"/>
<dbReference type="Ensembl" id="ENSPSNT00000001032.1">
    <property type="protein sequence ID" value="ENSPSNP00000000858.1"/>
    <property type="gene ID" value="ENSPSNG00000000718.1"/>
</dbReference>
<accession>A0A8C9B1P2</accession>
<dbReference type="SMART" id="SM00692">
    <property type="entry name" value="DM3"/>
    <property type="match status" value="1"/>
</dbReference>
<keyword evidence="6" id="KW-0805">Transcription regulation</keyword>
<evidence type="ECO:0000256" key="6">
    <source>
        <dbReference type="RuleBase" id="RU369073"/>
    </source>
</evidence>
<dbReference type="Pfam" id="PF05485">
    <property type="entry name" value="THAP"/>
    <property type="match status" value="1"/>
</dbReference>
<dbReference type="SMART" id="SM00980">
    <property type="entry name" value="THAP"/>
    <property type="match status" value="1"/>
</dbReference>
<keyword evidence="6" id="KW-0131">Cell cycle</keyword>
<keyword evidence="4 5" id="KW-0238">DNA-binding</keyword>
<evidence type="ECO:0000256" key="1">
    <source>
        <dbReference type="ARBA" id="ARBA00022723"/>
    </source>
</evidence>
<dbReference type="InterPro" id="IPR038441">
    <property type="entry name" value="THAP_Znf_sf"/>
</dbReference>
<dbReference type="InterPro" id="IPR006612">
    <property type="entry name" value="THAP_Znf"/>
</dbReference>
<name>A0A8C9B1P2_PHOSS</name>
<sequence length="283" mass="30981">MPASCVAAHCGNTTTFGKSLFRFPKDRAVRLLWDRFVRGRRADWYEGNDRSVICSDHFASACFDVSSVIQKNLRFSQRLRLVAGAVATLHRVSSPASKGQEEGDGAGGPEKGGEPQAVRQPEAAPGPACCTLLRIAHENQVIQTQVHAGNLSNDVTSVPTHCEEGPVHKSNCVYSPSGIQAKVQVFGTRLCNATTQTDELWSRTSSLFATYSSDSETDKDWNIKSEQSDLSYIAVQVKEETCCATSNDLMCSRFSNLCSHNYLFALVNLSPQDNLTVEYAEFA</sequence>
<dbReference type="Gene3D" id="6.20.210.20">
    <property type="entry name" value="THAP domain"/>
    <property type="match status" value="1"/>
</dbReference>
<protein>
    <recommendedName>
        <fullName evidence="6">THAP domain-containing protein 1</fullName>
    </recommendedName>
</protein>
<comment type="function">
    <text evidence="6">DNA-binding transcription regulator that regulates endothelial cell proliferation and G1/S cell-cycle progression. Specifically binds the 5'-[AT]NTNN[GT]GGCA[AGT]-3' core DNA sequence and acts by modulating expression of pRB-E2F cell-cycle target genes.</text>
</comment>
<evidence type="ECO:0000256" key="3">
    <source>
        <dbReference type="ARBA" id="ARBA00022833"/>
    </source>
</evidence>
<dbReference type="GeneTree" id="ENSGT00510000050001"/>
<dbReference type="SUPFAM" id="SSF57716">
    <property type="entry name" value="Glucocorticoid receptor-like (DNA-binding domain)"/>
    <property type="match status" value="1"/>
</dbReference>
<keyword evidence="2 5" id="KW-0863">Zinc-finger</keyword>
<keyword evidence="10" id="KW-1185">Reference proteome</keyword>
<keyword evidence="1" id="KW-0479">Metal-binding</keyword>
<keyword evidence="3" id="KW-0862">Zinc</keyword>